<evidence type="ECO:0000313" key="2">
    <source>
        <dbReference type="EMBL" id="KAG4423437.1"/>
    </source>
</evidence>
<dbReference type="GO" id="GO:0005576">
    <property type="term" value="C:extracellular region"/>
    <property type="evidence" value="ECO:0007669"/>
    <property type="project" value="UniProtKB-SubCell"/>
</dbReference>
<accession>A0A8H7WEN0</accession>
<comment type="caution">
    <text evidence="2">The sequence shown here is derived from an EMBL/GenBank/DDBJ whole genome shotgun (WGS) entry which is preliminary data.</text>
</comment>
<reference evidence="2" key="1">
    <citation type="submission" date="2021-02" db="EMBL/GenBank/DDBJ databases">
        <title>Genome sequence Cadophora malorum strain M34.</title>
        <authorList>
            <person name="Stefanovic E."/>
            <person name="Vu D."/>
            <person name="Scully C."/>
            <person name="Dijksterhuis J."/>
            <person name="Roader J."/>
            <person name="Houbraken J."/>
        </authorList>
    </citation>
    <scope>NUCLEOTIDE SEQUENCE</scope>
    <source>
        <strain evidence="2">M34</strain>
    </source>
</reference>
<organism evidence="2 3">
    <name type="scientific">Cadophora malorum</name>
    <dbReference type="NCBI Taxonomy" id="108018"/>
    <lineage>
        <taxon>Eukaryota</taxon>
        <taxon>Fungi</taxon>
        <taxon>Dikarya</taxon>
        <taxon>Ascomycota</taxon>
        <taxon>Pezizomycotina</taxon>
        <taxon>Leotiomycetes</taxon>
        <taxon>Helotiales</taxon>
        <taxon>Ploettnerulaceae</taxon>
        <taxon>Cadophora</taxon>
    </lineage>
</organism>
<dbReference type="PANTHER" id="PTHR31451:SF39">
    <property type="entry name" value="MANNAN ENDO-1,4-BETA-MANNOSIDASE 1"/>
    <property type="match status" value="1"/>
</dbReference>
<proteinExistence type="predicted"/>
<keyword evidence="3" id="KW-1185">Reference proteome</keyword>
<gene>
    <name evidence="2" type="ORF">IFR04_003404</name>
</gene>
<feature type="signal peptide" evidence="1">
    <location>
        <begin position="1"/>
        <end position="19"/>
    </location>
</feature>
<keyword evidence="1" id="KW-0732">Signal</keyword>
<feature type="chain" id="PRO_5034462947" description="Glycoside hydrolase family 5 protein" evidence="1">
    <location>
        <begin position="20"/>
        <end position="386"/>
    </location>
</feature>
<dbReference type="SUPFAM" id="SSF51445">
    <property type="entry name" value="(Trans)glycosidases"/>
    <property type="match status" value="1"/>
</dbReference>
<dbReference type="InterPro" id="IPR045053">
    <property type="entry name" value="MAN-like"/>
</dbReference>
<dbReference type="EMBL" id="JAFJYH010000034">
    <property type="protein sequence ID" value="KAG4423437.1"/>
    <property type="molecule type" value="Genomic_DNA"/>
</dbReference>
<dbReference type="InterPro" id="IPR017853">
    <property type="entry name" value="GH"/>
</dbReference>
<dbReference type="OrthoDB" id="428177at2759"/>
<evidence type="ECO:0000313" key="3">
    <source>
        <dbReference type="Proteomes" id="UP000664132"/>
    </source>
</evidence>
<dbReference type="Proteomes" id="UP000664132">
    <property type="component" value="Unassembled WGS sequence"/>
</dbReference>
<evidence type="ECO:0008006" key="4">
    <source>
        <dbReference type="Google" id="ProtNLM"/>
    </source>
</evidence>
<evidence type="ECO:0000256" key="1">
    <source>
        <dbReference type="SAM" id="SignalP"/>
    </source>
</evidence>
<dbReference type="AlphaFoldDB" id="A0A8H7WEN0"/>
<dbReference type="Gene3D" id="3.20.20.80">
    <property type="entry name" value="Glycosidases"/>
    <property type="match status" value="1"/>
</dbReference>
<dbReference type="PANTHER" id="PTHR31451">
    <property type="match status" value="1"/>
</dbReference>
<protein>
    <recommendedName>
        <fullName evidence="4">Glycoside hydrolase family 5 protein</fullName>
    </recommendedName>
</protein>
<sequence>MKSFLNTATLVSLAAFASASAIEKRNSNSWAGSNNYYLHALHPEEQASYINSLKGFGTKVVTLWVTGGSDGCAKSSNTHYVPVYEEAIGQYNNGTLGALDSVLSQIHAAGIKAIISPHDANLLPPAGNDTGYNGIDIYGSMYKSSDAFYSSNTAKQQYDSRLASILNYRSPAFGKSWKDLSEVILAFDLQNEPMIASPGKAASNDPDDWLCGRAGNMKKILGASAVRIATGGIGGSEYSGHEYNIIDKALYCSAIDILSVNGYMTEAQQWGAYFPTLADQGAAQGKHVMVEEWGVGTDDSYESIATQAAVFNNAGVPWLYWMIIRGKSVDRSCDGATVPASCHKGLDMTANAAFEVGVTSSRADFKTLIGNANAVTGRQDWTGYVY</sequence>
<dbReference type="GO" id="GO:0016985">
    <property type="term" value="F:mannan endo-1,4-beta-mannosidase activity"/>
    <property type="evidence" value="ECO:0007669"/>
    <property type="project" value="UniProtKB-EC"/>
</dbReference>
<name>A0A8H7WEN0_9HELO</name>